<feature type="region of interest" description="Disordered" evidence="6">
    <location>
        <begin position="682"/>
        <end position="703"/>
    </location>
</feature>
<evidence type="ECO:0000256" key="6">
    <source>
        <dbReference type="SAM" id="MobiDB-lite"/>
    </source>
</evidence>
<feature type="compositionally biased region" description="Acidic residues" evidence="6">
    <location>
        <begin position="220"/>
        <end position="232"/>
    </location>
</feature>
<comment type="subcellular location">
    <subcellularLocation>
        <location evidence="1 5">Nucleus</location>
        <location evidence="1 5">Nucleolus</location>
    </subcellularLocation>
</comment>
<feature type="region of interest" description="Disordered" evidence="6">
    <location>
        <begin position="1"/>
        <end position="67"/>
    </location>
</feature>
<keyword evidence="4" id="KW-0539">Nucleus</keyword>
<feature type="compositionally biased region" description="Basic residues" evidence="6">
    <location>
        <begin position="499"/>
        <end position="518"/>
    </location>
</feature>
<dbReference type="PIRSF" id="PIRSF028977">
    <property type="entry name" value="Nucleolar_complex_p3"/>
    <property type="match status" value="1"/>
</dbReference>
<dbReference type="PANTHER" id="PTHR14428:SF5">
    <property type="entry name" value="NUCLEOLAR COMPLEX PROTEIN 3 HOMOLOG"/>
    <property type="match status" value="1"/>
</dbReference>
<sequence>MAPKGGKGKKRTAPADQASSIIPSFPTGPPQAKKRKLAQADGAPRKEKYADRGFIPVPVDNDDDVDLSDEDVGMLEEVWRLHGVPHEVGQEGDYESLNSCRSKKETIRLHELNKPVRRAATPDSLPPIDSDGESDEDEWSSGIDEGCDDGEEGGSSDQYPDHSELEDDSDEEMPYELAPRRLKVAEDKNEVTRLPIKLADGQIKSTGTKALKVAPKDEGSSEDDSSSEDEPEPAPRPTREDVSTGARFGKPAIATVLQTKSRKQRVELAKEQIASICQEILADPENSLGMLKRLHNFALFQVTVPTESKPIANDPIIRKLAILSQLAVFKDILPGYRIRELTEKEKSEKVSQIVARQREWEQGLVISYQAYLRLLDRELKERSELSDIATQCMCTLLTEVTHFNFRQNLMAAIVARMSKRSWDETSERCLNALNGVFRADLTGEASLEVVRVMNRMIKERRFKVHPNVLSCLLHLRLRTELGVRASQTRVDKEEAKQTPKQKVKKKDQPHLSKKAKKTLKERKEIEKELREAEAEVDKEEREITQTETLKLLFALYFRILKSPTPTILLPAALSGIAKFAHLVNIDFFKDLMQVLKDLIDQDTTDPEDADVHLASGSLGEFKNVCHRLLCINTAFELLSGQGEALNIDLTDFISQLFAMILPLSLMHDIDKPHPGIQSITTAYPSSSSSRLSSSASKSDSTSSSSSIADLLFRCLNVVFAPTKSGAAAGGAGPPWRAAAFAKRLLGAAMHWPAPVAVRSIQFTRSLVAKHPQLEALLSTEDRTYNGIYRPDVDDPQLCQPFESSFWELHLLQGRHWDPRVREEAKRLLGYSSSASS</sequence>
<accession>A0A4Y7TP07</accession>
<evidence type="ECO:0000313" key="9">
    <source>
        <dbReference type="EMBL" id="TEB35876.1"/>
    </source>
</evidence>
<dbReference type="InterPro" id="IPR005612">
    <property type="entry name" value="CCAAT-binding_factor"/>
</dbReference>
<dbReference type="OrthoDB" id="10263597at2759"/>
<dbReference type="Pfam" id="PF03914">
    <property type="entry name" value="CBF"/>
    <property type="match status" value="1"/>
</dbReference>
<dbReference type="Proteomes" id="UP000298030">
    <property type="component" value="Unassembled WGS sequence"/>
</dbReference>
<evidence type="ECO:0000256" key="5">
    <source>
        <dbReference type="PIRNR" id="PIRNR028977"/>
    </source>
</evidence>
<proteinExistence type="inferred from homology"/>
<dbReference type="PANTHER" id="PTHR14428">
    <property type="entry name" value="NUCLEOLAR COMPLEX PROTEIN 3"/>
    <property type="match status" value="1"/>
</dbReference>
<feature type="region of interest" description="Disordered" evidence="6">
    <location>
        <begin position="207"/>
        <end position="250"/>
    </location>
</feature>
<comment type="similarity">
    <text evidence="2 5">Belongs to the CBF/MAK21 family.</text>
</comment>
<keyword evidence="5" id="KW-0690">Ribosome biogenesis</keyword>
<dbReference type="GO" id="GO:0006270">
    <property type="term" value="P:DNA replication initiation"/>
    <property type="evidence" value="ECO:0007669"/>
    <property type="project" value="TreeGrafter"/>
</dbReference>
<dbReference type="InterPro" id="IPR016903">
    <property type="entry name" value="Nucleolar_cplx-assoc_3"/>
</dbReference>
<comment type="caution">
    <text evidence="9">The sequence shown here is derived from an EMBL/GenBank/DDBJ whole genome shotgun (WGS) entry which is preliminary data.</text>
</comment>
<feature type="domain" description="Nucleolar complex-associated protein 3 N-terminal" evidence="8">
    <location>
        <begin position="269"/>
        <end position="371"/>
    </location>
</feature>
<dbReference type="GO" id="GO:0003682">
    <property type="term" value="F:chromatin binding"/>
    <property type="evidence" value="ECO:0007669"/>
    <property type="project" value="TreeGrafter"/>
</dbReference>
<evidence type="ECO:0000259" key="7">
    <source>
        <dbReference type="Pfam" id="PF03914"/>
    </source>
</evidence>
<dbReference type="AlphaFoldDB" id="A0A4Y7TP07"/>
<feature type="domain" description="CCAAT-binding factor" evidence="7">
    <location>
        <begin position="628"/>
        <end position="822"/>
    </location>
</feature>
<feature type="compositionally biased region" description="Acidic residues" evidence="6">
    <location>
        <begin position="164"/>
        <end position="174"/>
    </location>
</feature>
<dbReference type="GO" id="GO:0042254">
    <property type="term" value="P:ribosome biogenesis"/>
    <property type="evidence" value="ECO:0007669"/>
    <property type="project" value="UniProtKB-KW"/>
</dbReference>
<evidence type="ECO:0000256" key="4">
    <source>
        <dbReference type="ARBA" id="ARBA00023242"/>
    </source>
</evidence>
<dbReference type="GO" id="GO:0005730">
    <property type="term" value="C:nucleolus"/>
    <property type="evidence" value="ECO:0007669"/>
    <property type="project" value="UniProtKB-SubCell"/>
</dbReference>
<feature type="region of interest" description="Disordered" evidence="6">
    <location>
        <begin position="487"/>
        <end position="518"/>
    </location>
</feature>
<evidence type="ECO:0000256" key="3">
    <source>
        <dbReference type="ARBA" id="ARBA00023054"/>
    </source>
</evidence>
<evidence type="ECO:0000256" key="1">
    <source>
        <dbReference type="ARBA" id="ARBA00004604"/>
    </source>
</evidence>
<dbReference type="EMBL" id="QPFP01000006">
    <property type="protein sequence ID" value="TEB35876.1"/>
    <property type="molecule type" value="Genomic_DNA"/>
</dbReference>
<reference evidence="9 10" key="1">
    <citation type="journal article" date="2019" name="Nat. Ecol. Evol.">
        <title>Megaphylogeny resolves global patterns of mushroom evolution.</title>
        <authorList>
            <person name="Varga T."/>
            <person name="Krizsan K."/>
            <person name="Foldi C."/>
            <person name="Dima B."/>
            <person name="Sanchez-Garcia M."/>
            <person name="Sanchez-Ramirez S."/>
            <person name="Szollosi G.J."/>
            <person name="Szarkandi J.G."/>
            <person name="Papp V."/>
            <person name="Albert L."/>
            <person name="Andreopoulos W."/>
            <person name="Angelini C."/>
            <person name="Antonin V."/>
            <person name="Barry K.W."/>
            <person name="Bougher N.L."/>
            <person name="Buchanan P."/>
            <person name="Buyck B."/>
            <person name="Bense V."/>
            <person name="Catcheside P."/>
            <person name="Chovatia M."/>
            <person name="Cooper J."/>
            <person name="Damon W."/>
            <person name="Desjardin D."/>
            <person name="Finy P."/>
            <person name="Geml J."/>
            <person name="Haridas S."/>
            <person name="Hughes K."/>
            <person name="Justo A."/>
            <person name="Karasinski D."/>
            <person name="Kautmanova I."/>
            <person name="Kiss B."/>
            <person name="Kocsube S."/>
            <person name="Kotiranta H."/>
            <person name="LaButti K.M."/>
            <person name="Lechner B.E."/>
            <person name="Liimatainen K."/>
            <person name="Lipzen A."/>
            <person name="Lukacs Z."/>
            <person name="Mihaltcheva S."/>
            <person name="Morgado L.N."/>
            <person name="Niskanen T."/>
            <person name="Noordeloos M.E."/>
            <person name="Ohm R.A."/>
            <person name="Ortiz-Santana B."/>
            <person name="Ovrebo C."/>
            <person name="Racz N."/>
            <person name="Riley R."/>
            <person name="Savchenko A."/>
            <person name="Shiryaev A."/>
            <person name="Soop K."/>
            <person name="Spirin V."/>
            <person name="Szebenyi C."/>
            <person name="Tomsovsky M."/>
            <person name="Tulloss R.E."/>
            <person name="Uehling J."/>
            <person name="Grigoriev I.V."/>
            <person name="Vagvolgyi C."/>
            <person name="Papp T."/>
            <person name="Martin F.M."/>
            <person name="Miettinen O."/>
            <person name="Hibbett D.S."/>
            <person name="Nagy L.G."/>
        </authorList>
    </citation>
    <scope>NUCLEOTIDE SEQUENCE [LARGE SCALE GENOMIC DNA]</scope>
    <source>
        <strain evidence="9 10">FP101781</strain>
    </source>
</reference>
<feature type="compositionally biased region" description="Acidic residues" evidence="6">
    <location>
        <begin position="130"/>
        <end position="154"/>
    </location>
</feature>
<comment type="function">
    <text evidence="5">Required for synthesis of 60S ribosomal subunits and the transport of pre-ribosomes from the nucleoplasm to the cytoplasm.</text>
</comment>
<name>A0A4Y7TP07_COPMI</name>
<evidence type="ECO:0000256" key="2">
    <source>
        <dbReference type="ARBA" id="ARBA00007797"/>
    </source>
</evidence>
<feature type="region of interest" description="Disordered" evidence="6">
    <location>
        <begin position="111"/>
        <end position="190"/>
    </location>
</feature>
<feature type="compositionally biased region" description="Low complexity" evidence="6">
    <location>
        <begin position="685"/>
        <end position="703"/>
    </location>
</feature>
<dbReference type="InterPro" id="IPR011501">
    <property type="entry name" value="Noc3_N"/>
</dbReference>
<keyword evidence="10" id="KW-1185">Reference proteome</keyword>
<keyword evidence="3" id="KW-0175">Coiled coil</keyword>
<organism evidence="9 10">
    <name type="scientific">Coprinellus micaceus</name>
    <name type="common">Glistening ink-cap mushroom</name>
    <name type="synonym">Coprinus micaceus</name>
    <dbReference type="NCBI Taxonomy" id="71717"/>
    <lineage>
        <taxon>Eukaryota</taxon>
        <taxon>Fungi</taxon>
        <taxon>Dikarya</taxon>
        <taxon>Basidiomycota</taxon>
        <taxon>Agaricomycotina</taxon>
        <taxon>Agaricomycetes</taxon>
        <taxon>Agaricomycetidae</taxon>
        <taxon>Agaricales</taxon>
        <taxon>Agaricineae</taxon>
        <taxon>Psathyrellaceae</taxon>
        <taxon>Coprinellus</taxon>
    </lineage>
</organism>
<evidence type="ECO:0000313" key="10">
    <source>
        <dbReference type="Proteomes" id="UP000298030"/>
    </source>
</evidence>
<dbReference type="Pfam" id="PF07540">
    <property type="entry name" value="NOC3p"/>
    <property type="match status" value="1"/>
</dbReference>
<dbReference type="STRING" id="71717.A0A4Y7TP07"/>
<protein>
    <recommendedName>
        <fullName evidence="5">Nucleolar complex-associated protein 3</fullName>
    </recommendedName>
</protein>
<gene>
    <name evidence="9" type="ORF">FA13DRAFT_1762128</name>
</gene>
<feature type="compositionally biased region" description="Basic residues" evidence="6">
    <location>
        <begin position="1"/>
        <end position="12"/>
    </location>
</feature>
<evidence type="ECO:0000259" key="8">
    <source>
        <dbReference type="Pfam" id="PF07540"/>
    </source>
</evidence>